<organism evidence="1 2">
    <name type="scientific">Rudanella paleaurantiibacter</name>
    <dbReference type="NCBI Taxonomy" id="2614655"/>
    <lineage>
        <taxon>Bacteria</taxon>
        <taxon>Pseudomonadati</taxon>
        <taxon>Bacteroidota</taxon>
        <taxon>Cytophagia</taxon>
        <taxon>Cytophagales</taxon>
        <taxon>Cytophagaceae</taxon>
        <taxon>Rudanella</taxon>
    </lineage>
</organism>
<evidence type="ECO:0000313" key="1">
    <source>
        <dbReference type="EMBL" id="KAB7733077.1"/>
    </source>
</evidence>
<dbReference type="NCBIfam" id="NF033709">
    <property type="entry name" value="PorV_fam"/>
    <property type="match status" value="1"/>
</dbReference>
<proteinExistence type="predicted"/>
<keyword evidence="2" id="KW-1185">Reference proteome</keyword>
<name>A0A7J5U669_9BACT</name>
<dbReference type="NCBIfam" id="NF033711">
    <property type="entry name" value="T9SS_PorQ"/>
    <property type="match status" value="1"/>
</dbReference>
<comment type="caution">
    <text evidence="1">The sequence shown here is derived from an EMBL/GenBank/DDBJ whole genome shotgun (WGS) entry which is preliminary data.</text>
</comment>
<accession>A0A7J5U669</accession>
<evidence type="ECO:0000313" key="2">
    <source>
        <dbReference type="Proteomes" id="UP000488299"/>
    </source>
</evidence>
<sequence>MALFTRIGSGKKAGCVGFDVYFGAEIRADWVAETQSDCRYKHGIRPLTRLTFFGVFLWLGTMLARPTAHAQSFGGQRVFPFLNLPTHARVAALGGQVASATEPDGVYFQNNPALADSLAPHELGLSFMPYLAAARYYTLQYGLPVRSKGRWAAGLQYLSYGQMNLTDPQGNTLGTFSANDYALGLTHARTEGAFSLGATVKAVGSAIETYSAFGLMADFGGVWRHPKQALTVGITAKNAGVLLRNYGPSREAELPFDLQAGVTFKPRYAPVRVTLTAYQLHRFDIVYNDPALNVTFDLNGNAIPRRVGLANRLAHHLIVGTELLISRNVNVMVAYNHRQRQEGRLLNGAGLSGLSFGASVQARAFQLTYARFVYTPTAGGNSQLSLRIDLARLL</sequence>
<protein>
    <submittedName>
        <fullName evidence="1">Type IX secretion system protein PorQ</fullName>
    </submittedName>
</protein>
<gene>
    <name evidence="1" type="primary">porQ</name>
    <name evidence="1" type="ORF">F5984_03830</name>
</gene>
<dbReference type="EMBL" id="WELI01000001">
    <property type="protein sequence ID" value="KAB7733077.1"/>
    <property type="molecule type" value="Genomic_DNA"/>
</dbReference>
<dbReference type="Proteomes" id="UP000488299">
    <property type="component" value="Unassembled WGS sequence"/>
</dbReference>
<reference evidence="1 2" key="1">
    <citation type="submission" date="2019-10" db="EMBL/GenBank/DDBJ databases">
        <title>Rudanella paleaurantiibacter sp. nov., isolated from sludge.</title>
        <authorList>
            <person name="Xu S.Q."/>
        </authorList>
    </citation>
    <scope>NUCLEOTIDE SEQUENCE [LARGE SCALE GENOMIC DNA]</scope>
    <source>
        <strain evidence="1 2">HX-22-17</strain>
    </source>
</reference>
<dbReference type="AlphaFoldDB" id="A0A7J5U669"/>